<dbReference type="OrthoDB" id="10063099at2759"/>
<protein>
    <submittedName>
        <fullName evidence="2">Putative JmjC domain-containing protein</fullName>
    </submittedName>
</protein>
<evidence type="ECO:0000259" key="1">
    <source>
        <dbReference type="Pfam" id="PF13621"/>
    </source>
</evidence>
<proteinExistence type="predicted"/>
<comment type="caution">
    <text evidence="2">The sequence shown here is derived from an EMBL/GenBank/DDBJ whole genome shotgun (WGS) entry which is preliminary data.</text>
</comment>
<dbReference type="InterPro" id="IPR041667">
    <property type="entry name" value="Cupin_8"/>
</dbReference>
<organism evidence="2 3">
    <name type="scientific">Daphnia magna</name>
    <dbReference type="NCBI Taxonomy" id="35525"/>
    <lineage>
        <taxon>Eukaryota</taxon>
        <taxon>Metazoa</taxon>
        <taxon>Ecdysozoa</taxon>
        <taxon>Arthropoda</taxon>
        <taxon>Crustacea</taxon>
        <taxon>Branchiopoda</taxon>
        <taxon>Diplostraca</taxon>
        <taxon>Cladocera</taxon>
        <taxon>Anomopoda</taxon>
        <taxon>Daphniidae</taxon>
        <taxon>Daphnia</taxon>
    </lineage>
</organism>
<accession>A0A164W0T0</accession>
<dbReference type="InterPro" id="IPR050910">
    <property type="entry name" value="JMJD6_ArgDemeth/LysHydrox"/>
</dbReference>
<dbReference type="STRING" id="35525.A0A164W0T0"/>
<dbReference type="PANTHER" id="PTHR12480">
    <property type="entry name" value="ARGININE DEMETHYLASE AND LYSYL-HYDROXYLASE JMJD"/>
    <property type="match status" value="1"/>
</dbReference>
<dbReference type="AlphaFoldDB" id="A0A164W0T0"/>
<dbReference type="Proteomes" id="UP000076858">
    <property type="component" value="Unassembled WGS sequence"/>
</dbReference>
<dbReference type="GO" id="GO:0016706">
    <property type="term" value="F:2-oxoglutarate-dependent dioxygenase activity"/>
    <property type="evidence" value="ECO:0007669"/>
    <property type="project" value="TreeGrafter"/>
</dbReference>
<reference evidence="2 3" key="1">
    <citation type="submission" date="2016-03" db="EMBL/GenBank/DDBJ databases">
        <title>EvidentialGene: Evidence-directed Construction of Genes on Genomes.</title>
        <authorList>
            <person name="Gilbert D.G."/>
            <person name="Choi J.-H."/>
            <person name="Mockaitis K."/>
            <person name="Colbourne J."/>
            <person name="Pfrender M."/>
        </authorList>
    </citation>
    <scope>NUCLEOTIDE SEQUENCE [LARGE SCALE GENOMIC DNA]</scope>
    <source>
        <strain evidence="2 3">Xinb3</strain>
        <tissue evidence="2">Complete organism</tissue>
    </source>
</reference>
<sequence length="369" mass="42227">MSNQPSGTDSAFYVKDLLNKDQLKQWANLSRRNLLDLLDSIRLKRKSGAANQRSTLARVDCKSILALMAFLLVIQAHYSPFIGRSGSALLSAFLAGRDNDQCIISMPVDTKNVFRPPVDCDFCRDVHQVDIVQHVSPEEFESTYAYSGRPVIVKDALANWTAVDVFSYEFFSELYTKESNALASRSHRCQFFPYKTEFRSLEEALTMSEDRQSNQPWYFGWSNCDSQTADVLRRHYSRPYFLPERSESSRTDWIFMGTAGLGAHMHVRVSNRLLCKCSSRSRFNLMLNRYSRLVLGTKVDHVSLPSWQAQCRGKKVWSLEPPPECHYQCQSMEVTVEAGDTIVLDTNIWYHKTNVVSEEVSITIGSEYD</sequence>
<name>A0A164W0T0_9CRUS</name>
<gene>
    <name evidence="2" type="ORF">APZ42_022078</name>
</gene>
<dbReference type="EMBL" id="LRGB01001348">
    <property type="protein sequence ID" value="KZS12844.1"/>
    <property type="molecule type" value="Genomic_DNA"/>
</dbReference>
<dbReference type="Pfam" id="PF13621">
    <property type="entry name" value="Cupin_8"/>
    <property type="match status" value="1"/>
</dbReference>
<dbReference type="SUPFAM" id="SSF51197">
    <property type="entry name" value="Clavaminate synthase-like"/>
    <property type="match status" value="1"/>
</dbReference>
<dbReference type="Gene3D" id="2.60.120.650">
    <property type="entry name" value="Cupin"/>
    <property type="match status" value="1"/>
</dbReference>
<dbReference type="PANTHER" id="PTHR12480:SF19">
    <property type="entry name" value="CUPIN-LIKE DOMAIN-CONTAINING PROTEIN"/>
    <property type="match status" value="1"/>
</dbReference>
<keyword evidence="3" id="KW-1185">Reference proteome</keyword>
<feature type="domain" description="Cupin-like" evidence="1">
    <location>
        <begin position="137"/>
        <end position="353"/>
    </location>
</feature>
<evidence type="ECO:0000313" key="3">
    <source>
        <dbReference type="Proteomes" id="UP000076858"/>
    </source>
</evidence>
<evidence type="ECO:0000313" key="2">
    <source>
        <dbReference type="EMBL" id="KZS12844.1"/>
    </source>
</evidence>